<evidence type="ECO:0000313" key="2">
    <source>
        <dbReference type="Proteomes" id="UP000297693"/>
    </source>
</evidence>
<sequence>MYKLKTKRASFEVYPAGGGQWLGLSLASPADGAEISVISGHKAPDPFFASGSFLMFPWVNRLEPNPWAREPFYPSTHWLTDGNGIPLHGLYHNLPRILKDETIGENQSTVSFSFVLPTEWEGTTLHKINVTERFVLTDSELKVQYILKNESDSNFSFALGIHPYFRLGDESSIDDLYLFGSGFHEVKLGDYLLPEKILSEEIRFEEEVKLEGRSYDSLYQARLTDGTDSYFGFFSMNRKDRVLVGGGNFYQIFTPSDRKSIAIEPMTATGNFLHFCNDFSHKLPPGEVKKIEFFIRLESF</sequence>
<reference evidence="1" key="1">
    <citation type="journal article" date="2019" name="PLoS Negl. Trop. Dis.">
        <title>Revisiting the worldwide diversity of Leptospira species in the environment.</title>
        <authorList>
            <person name="Vincent A.T."/>
            <person name="Schiettekatte O."/>
            <person name="Bourhy P."/>
            <person name="Veyrier F.J."/>
            <person name="Picardeau M."/>
        </authorList>
    </citation>
    <scope>NUCLEOTIDE SEQUENCE [LARGE SCALE GENOMIC DNA]</scope>
    <source>
        <strain evidence="1">201702476</strain>
    </source>
</reference>
<dbReference type="CDD" id="cd01081">
    <property type="entry name" value="Aldose_epim"/>
    <property type="match status" value="1"/>
</dbReference>
<dbReference type="GO" id="GO:0030246">
    <property type="term" value="F:carbohydrate binding"/>
    <property type="evidence" value="ECO:0007669"/>
    <property type="project" value="InterPro"/>
</dbReference>
<dbReference type="SUPFAM" id="SSF74650">
    <property type="entry name" value="Galactose mutarotase-like"/>
    <property type="match status" value="1"/>
</dbReference>
<dbReference type="GO" id="GO:0005975">
    <property type="term" value="P:carbohydrate metabolic process"/>
    <property type="evidence" value="ECO:0007669"/>
    <property type="project" value="InterPro"/>
</dbReference>
<accession>A0A4R9K0P6</accession>
<evidence type="ECO:0000313" key="1">
    <source>
        <dbReference type="EMBL" id="TGL58272.1"/>
    </source>
</evidence>
<proteinExistence type="predicted"/>
<dbReference type="InterPro" id="IPR014718">
    <property type="entry name" value="GH-type_carb-bd"/>
</dbReference>
<protein>
    <submittedName>
        <fullName evidence="1">Aldose 1-epimerase</fullName>
    </submittedName>
</protein>
<comment type="caution">
    <text evidence="1">The sequence shown here is derived from an EMBL/GenBank/DDBJ whole genome shotgun (WGS) entry which is preliminary data.</text>
</comment>
<gene>
    <name evidence="1" type="ORF">EHQ58_11375</name>
</gene>
<dbReference type="InterPro" id="IPR008183">
    <property type="entry name" value="Aldose_1/G6P_1-epimerase"/>
</dbReference>
<dbReference type="AlphaFoldDB" id="A0A4R9K0P6"/>
<dbReference type="Gene3D" id="2.70.98.10">
    <property type="match status" value="1"/>
</dbReference>
<dbReference type="EMBL" id="RQGD01000034">
    <property type="protein sequence ID" value="TGL58272.1"/>
    <property type="molecule type" value="Genomic_DNA"/>
</dbReference>
<organism evidence="1 2">
    <name type="scientific">Leptospira ognonensis</name>
    <dbReference type="NCBI Taxonomy" id="2484945"/>
    <lineage>
        <taxon>Bacteria</taxon>
        <taxon>Pseudomonadati</taxon>
        <taxon>Spirochaetota</taxon>
        <taxon>Spirochaetia</taxon>
        <taxon>Leptospirales</taxon>
        <taxon>Leptospiraceae</taxon>
        <taxon>Leptospira</taxon>
    </lineage>
</organism>
<dbReference type="OrthoDB" id="9808779at2"/>
<dbReference type="GO" id="GO:0016853">
    <property type="term" value="F:isomerase activity"/>
    <property type="evidence" value="ECO:0007669"/>
    <property type="project" value="InterPro"/>
</dbReference>
<dbReference type="Proteomes" id="UP000297693">
    <property type="component" value="Unassembled WGS sequence"/>
</dbReference>
<name>A0A4R9K0P6_9LEPT</name>
<dbReference type="InterPro" id="IPR011013">
    <property type="entry name" value="Gal_mutarotase_sf_dom"/>
</dbReference>
<dbReference type="Pfam" id="PF01263">
    <property type="entry name" value="Aldose_epim"/>
    <property type="match status" value="1"/>
</dbReference>
<keyword evidence="2" id="KW-1185">Reference proteome</keyword>